<evidence type="ECO:0000313" key="1">
    <source>
        <dbReference type="EMBL" id="SEM75696.1"/>
    </source>
</evidence>
<evidence type="ECO:0000313" key="2">
    <source>
        <dbReference type="Proteomes" id="UP000183898"/>
    </source>
</evidence>
<dbReference type="RefSeq" id="WP_074743626.1">
    <property type="nucleotide sequence ID" value="NZ_FOCT01000001.1"/>
</dbReference>
<accession>A0A1H8AYW3</accession>
<organism evidence="1 2">
    <name type="scientific">Nitrosospira multiformis</name>
    <dbReference type="NCBI Taxonomy" id="1231"/>
    <lineage>
        <taxon>Bacteria</taxon>
        <taxon>Pseudomonadati</taxon>
        <taxon>Pseudomonadota</taxon>
        <taxon>Betaproteobacteria</taxon>
        <taxon>Nitrosomonadales</taxon>
        <taxon>Nitrosomonadaceae</taxon>
        <taxon>Nitrosospira</taxon>
    </lineage>
</organism>
<dbReference type="Proteomes" id="UP000183898">
    <property type="component" value="Unassembled WGS sequence"/>
</dbReference>
<reference evidence="1 2" key="1">
    <citation type="submission" date="2016-10" db="EMBL/GenBank/DDBJ databases">
        <authorList>
            <person name="de Groot N.N."/>
        </authorList>
    </citation>
    <scope>NUCLEOTIDE SEQUENCE [LARGE SCALE GENOMIC DNA]</scope>
    <source>
        <strain evidence="1 2">Nl18</strain>
    </source>
</reference>
<name>A0A1H8AYW3_9PROT</name>
<gene>
    <name evidence="1" type="ORF">SAMN05216404_10171</name>
</gene>
<sequence>MDKLSSDDAFELGNQFRDAAIALGDWRIQHRGSLSKAEWDELDSQEILLLNTASSLYTSAIGLVLADGQLAMERLRMSVKEAKAAVKHITALKQALDLASALVLLAGAVYSGNAASIPAGIVALEDAVAAIVSGTDSQNA</sequence>
<dbReference type="EMBL" id="FOCT01000001">
    <property type="protein sequence ID" value="SEM75696.1"/>
    <property type="molecule type" value="Genomic_DNA"/>
</dbReference>
<proteinExistence type="predicted"/>
<protein>
    <submittedName>
        <fullName evidence="1">Uncharacterized protein</fullName>
    </submittedName>
</protein>
<dbReference type="AlphaFoldDB" id="A0A1H8AYW3"/>